<name>A0ABP8V5W8_9GAMM</name>
<dbReference type="SMART" id="SM00850">
    <property type="entry name" value="LytTR"/>
    <property type="match status" value="1"/>
</dbReference>
<evidence type="ECO:0000259" key="4">
    <source>
        <dbReference type="PROSITE" id="PS50930"/>
    </source>
</evidence>
<sequence>MQGPIKTMKVLIVDDEPLARERLRYMLDRIPDITPLAGEAANGAEAVKLSEQMGPDIILMDIHMPGMTGLEAAAHISQLECPPAIIFCTAYEQHAIEAFQVQAVGYLLKPVKQSRLEMALQQASRVNRSQLNALQKQGDDENVLRTHISARTHKGLELIPVGEILYFLADNKYTTVCHQSGEVLIDEPLKSLQKQLGDPFVRIHRNALVARRAIESLTRNNEGIHEIRLRGVDKPLVVSRRHVALLRKLMKNP</sequence>
<evidence type="ECO:0000256" key="2">
    <source>
        <dbReference type="PROSITE-ProRule" id="PRU00169"/>
    </source>
</evidence>
<dbReference type="Pfam" id="PF04397">
    <property type="entry name" value="LytTR"/>
    <property type="match status" value="1"/>
</dbReference>
<keyword evidence="2" id="KW-0597">Phosphoprotein</keyword>
<accession>A0ABP8V5W8</accession>
<evidence type="ECO:0000313" key="6">
    <source>
        <dbReference type="Proteomes" id="UP001500604"/>
    </source>
</evidence>
<dbReference type="SUPFAM" id="SSF52172">
    <property type="entry name" value="CheY-like"/>
    <property type="match status" value="1"/>
</dbReference>
<evidence type="ECO:0000256" key="1">
    <source>
        <dbReference type="ARBA" id="ARBA00023012"/>
    </source>
</evidence>
<dbReference type="PROSITE" id="PS50110">
    <property type="entry name" value="RESPONSE_REGULATORY"/>
    <property type="match status" value="1"/>
</dbReference>
<dbReference type="PANTHER" id="PTHR37299:SF1">
    <property type="entry name" value="STAGE 0 SPORULATION PROTEIN A HOMOLOG"/>
    <property type="match status" value="1"/>
</dbReference>
<dbReference type="Proteomes" id="UP001500604">
    <property type="component" value="Unassembled WGS sequence"/>
</dbReference>
<protein>
    <submittedName>
        <fullName evidence="5">LytTR family DNA-binding domain-containing protein</fullName>
    </submittedName>
</protein>
<proteinExistence type="predicted"/>
<reference evidence="6" key="1">
    <citation type="journal article" date="2019" name="Int. J. Syst. Evol. Microbiol.">
        <title>The Global Catalogue of Microorganisms (GCM) 10K type strain sequencing project: providing services to taxonomists for standard genome sequencing and annotation.</title>
        <authorList>
            <consortium name="The Broad Institute Genomics Platform"/>
            <consortium name="The Broad Institute Genome Sequencing Center for Infectious Disease"/>
            <person name="Wu L."/>
            <person name="Ma J."/>
        </authorList>
    </citation>
    <scope>NUCLEOTIDE SEQUENCE [LARGE SCALE GENOMIC DNA]</scope>
    <source>
        <strain evidence="6">JCM 17805</strain>
    </source>
</reference>
<dbReference type="Pfam" id="PF00072">
    <property type="entry name" value="Response_reg"/>
    <property type="match status" value="1"/>
</dbReference>
<dbReference type="PROSITE" id="PS50930">
    <property type="entry name" value="HTH_LYTTR"/>
    <property type="match status" value="1"/>
</dbReference>
<feature type="domain" description="HTH LytTR-type" evidence="4">
    <location>
        <begin position="148"/>
        <end position="252"/>
    </location>
</feature>
<dbReference type="InterPro" id="IPR011006">
    <property type="entry name" value="CheY-like_superfamily"/>
</dbReference>
<dbReference type="Gene3D" id="2.40.50.1020">
    <property type="entry name" value="LytTr DNA-binding domain"/>
    <property type="match status" value="1"/>
</dbReference>
<evidence type="ECO:0000313" key="5">
    <source>
        <dbReference type="EMBL" id="GAA4650929.1"/>
    </source>
</evidence>
<dbReference type="PANTHER" id="PTHR37299">
    <property type="entry name" value="TRANSCRIPTIONAL REGULATOR-RELATED"/>
    <property type="match status" value="1"/>
</dbReference>
<keyword evidence="5" id="KW-0238">DNA-binding</keyword>
<keyword evidence="1" id="KW-0902">Two-component regulatory system</keyword>
<organism evidence="5 6">
    <name type="scientific">Kistimonas scapharcae</name>
    <dbReference type="NCBI Taxonomy" id="1036133"/>
    <lineage>
        <taxon>Bacteria</taxon>
        <taxon>Pseudomonadati</taxon>
        <taxon>Pseudomonadota</taxon>
        <taxon>Gammaproteobacteria</taxon>
        <taxon>Oceanospirillales</taxon>
        <taxon>Endozoicomonadaceae</taxon>
        <taxon>Kistimonas</taxon>
    </lineage>
</organism>
<keyword evidence="6" id="KW-1185">Reference proteome</keyword>
<dbReference type="InterPro" id="IPR007492">
    <property type="entry name" value="LytTR_DNA-bd_dom"/>
</dbReference>
<evidence type="ECO:0000259" key="3">
    <source>
        <dbReference type="PROSITE" id="PS50110"/>
    </source>
</evidence>
<dbReference type="GO" id="GO:0003677">
    <property type="term" value="F:DNA binding"/>
    <property type="evidence" value="ECO:0007669"/>
    <property type="project" value="UniProtKB-KW"/>
</dbReference>
<gene>
    <name evidence="5" type="ORF">GCM10023116_32120</name>
</gene>
<comment type="caution">
    <text evidence="5">The sequence shown here is derived from an EMBL/GenBank/DDBJ whole genome shotgun (WGS) entry which is preliminary data.</text>
</comment>
<feature type="domain" description="Response regulatory" evidence="3">
    <location>
        <begin position="9"/>
        <end position="124"/>
    </location>
</feature>
<dbReference type="InterPro" id="IPR001789">
    <property type="entry name" value="Sig_transdc_resp-reg_receiver"/>
</dbReference>
<dbReference type="SMART" id="SM00448">
    <property type="entry name" value="REC"/>
    <property type="match status" value="1"/>
</dbReference>
<feature type="modified residue" description="4-aspartylphosphate" evidence="2">
    <location>
        <position position="61"/>
    </location>
</feature>
<dbReference type="InterPro" id="IPR046947">
    <property type="entry name" value="LytR-like"/>
</dbReference>
<dbReference type="Gene3D" id="3.40.50.2300">
    <property type="match status" value="1"/>
</dbReference>
<dbReference type="EMBL" id="BAABFL010000428">
    <property type="protein sequence ID" value="GAA4650929.1"/>
    <property type="molecule type" value="Genomic_DNA"/>
</dbReference>